<proteinExistence type="predicted"/>
<dbReference type="GO" id="GO:0009097">
    <property type="term" value="P:isoleucine biosynthetic process"/>
    <property type="evidence" value="ECO:0007669"/>
    <property type="project" value="TreeGrafter"/>
</dbReference>
<dbReference type="GO" id="GO:0004794">
    <property type="term" value="F:threonine deaminase activity"/>
    <property type="evidence" value="ECO:0007669"/>
    <property type="project" value="TreeGrafter"/>
</dbReference>
<dbReference type="PANTHER" id="PTHR48078">
    <property type="entry name" value="THREONINE DEHYDRATASE, MITOCHONDRIAL-RELATED"/>
    <property type="match status" value="1"/>
</dbReference>
<dbReference type="SUPFAM" id="SSF53686">
    <property type="entry name" value="Tryptophan synthase beta subunit-like PLP-dependent enzymes"/>
    <property type="match status" value="1"/>
</dbReference>
<dbReference type="GO" id="GO:0003941">
    <property type="term" value="F:L-serine ammonia-lyase activity"/>
    <property type="evidence" value="ECO:0007669"/>
    <property type="project" value="TreeGrafter"/>
</dbReference>
<accession>A0A0W8FX25</accession>
<dbReference type="GO" id="GO:0006567">
    <property type="term" value="P:L-threonine catabolic process"/>
    <property type="evidence" value="ECO:0007669"/>
    <property type="project" value="TreeGrafter"/>
</dbReference>
<protein>
    <submittedName>
        <fullName evidence="5">Threonine synthase</fullName>
        <ecNumber evidence="5">4.2.3.1</ecNumber>
    </submittedName>
</protein>
<comment type="caution">
    <text evidence="5">The sequence shown here is derived from an EMBL/GenBank/DDBJ whole genome shotgun (WGS) entry which is preliminary data.</text>
</comment>
<dbReference type="EC" id="4.2.3.1" evidence="5"/>
<dbReference type="PANTHER" id="PTHR48078:SF6">
    <property type="entry name" value="L-THREONINE DEHYDRATASE CATABOLIC TDCB"/>
    <property type="match status" value="1"/>
</dbReference>
<comment type="cofactor">
    <cofactor evidence="1">
        <name>pyridoxal 5'-phosphate</name>
        <dbReference type="ChEBI" id="CHEBI:597326"/>
    </cofactor>
</comment>
<evidence type="ECO:0000256" key="1">
    <source>
        <dbReference type="ARBA" id="ARBA00001933"/>
    </source>
</evidence>
<dbReference type="EMBL" id="LNQE01000682">
    <property type="protein sequence ID" value="KUG25448.1"/>
    <property type="molecule type" value="Genomic_DNA"/>
</dbReference>
<evidence type="ECO:0000313" key="5">
    <source>
        <dbReference type="EMBL" id="KUG25448.1"/>
    </source>
</evidence>
<dbReference type="GO" id="GO:0004795">
    <property type="term" value="F:threonine synthase activity"/>
    <property type="evidence" value="ECO:0007669"/>
    <property type="project" value="UniProtKB-EC"/>
</dbReference>
<dbReference type="GO" id="GO:0006565">
    <property type="term" value="P:L-serine catabolic process"/>
    <property type="evidence" value="ECO:0007669"/>
    <property type="project" value="TreeGrafter"/>
</dbReference>
<feature type="domain" description="Tryptophan synthase beta chain-like PALP" evidence="4">
    <location>
        <begin position="105"/>
        <end position="384"/>
    </location>
</feature>
<gene>
    <name evidence="5" type="ORF">ASZ90_004733</name>
</gene>
<evidence type="ECO:0000256" key="3">
    <source>
        <dbReference type="ARBA" id="ARBA00023239"/>
    </source>
</evidence>
<evidence type="ECO:0000256" key="2">
    <source>
        <dbReference type="ARBA" id="ARBA00022898"/>
    </source>
</evidence>
<dbReference type="AlphaFoldDB" id="A0A0W8FX25"/>
<dbReference type="InterPro" id="IPR050147">
    <property type="entry name" value="Ser/Thr_Dehydratase"/>
</dbReference>
<keyword evidence="2" id="KW-0663">Pyridoxal phosphate</keyword>
<keyword evidence="3 5" id="KW-0456">Lyase</keyword>
<dbReference type="Pfam" id="PF00291">
    <property type="entry name" value="PALP"/>
    <property type="match status" value="1"/>
</dbReference>
<organism evidence="5">
    <name type="scientific">hydrocarbon metagenome</name>
    <dbReference type="NCBI Taxonomy" id="938273"/>
    <lineage>
        <taxon>unclassified sequences</taxon>
        <taxon>metagenomes</taxon>
        <taxon>ecological metagenomes</taxon>
    </lineage>
</organism>
<dbReference type="InterPro" id="IPR001926">
    <property type="entry name" value="TrpB-like_PALP"/>
</dbReference>
<name>A0A0W8FX25_9ZZZZ</name>
<dbReference type="Gene3D" id="3.40.50.1100">
    <property type="match status" value="2"/>
</dbReference>
<sequence>MKNYYYKCTACNKNYTSAEIESNKIYLCPNCGSCEKNQPLKGVLSIEYDYEHLKNIYTKDKFLSFTAGQIWSYPQLWPIDFNKDDRNDLEKLSLPSNQILRYKIDGRNLLFQDETRNPTYSYKDRASILVALKAKELGINEIAAASTGNAGSSLAGICARLGITSHVFVPKNIPEAKRIQIQSYGANIYLVDGDYDQAFDLCLEISTKNNWYNRNTAYNPLTIEGKKSSAFDIYINLKGRVPRVIFVPVGDGVILSGLHKGFVELKRLELIDYLPKLIAVQAEGSGAVVDFITSEVFEYKPANTIADSISAGAPRNLYLAAKSVKESNGYGIKVSDDEILSAQKELAYKTGLLVEPSCASTFAAYQKVKSNFEKDEKIMLLMTGSGLKDFEALKTWNEKPAVKNSEEWKSLLID</sequence>
<dbReference type="InterPro" id="IPR036052">
    <property type="entry name" value="TrpB-like_PALP_sf"/>
</dbReference>
<reference evidence="5" key="1">
    <citation type="journal article" date="2015" name="Proc. Natl. Acad. Sci. U.S.A.">
        <title>Networks of energetic and metabolic interactions define dynamics in microbial communities.</title>
        <authorList>
            <person name="Embree M."/>
            <person name="Liu J.K."/>
            <person name="Al-Bassam M.M."/>
            <person name="Zengler K."/>
        </authorList>
    </citation>
    <scope>NUCLEOTIDE SEQUENCE</scope>
</reference>
<evidence type="ECO:0000259" key="4">
    <source>
        <dbReference type="Pfam" id="PF00291"/>
    </source>
</evidence>